<dbReference type="STRING" id="1037660.A0A066VFJ9"/>
<dbReference type="InterPro" id="IPR002347">
    <property type="entry name" value="SDR_fam"/>
</dbReference>
<dbReference type="PANTHER" id="PTHR42760">
    <property type="entry name" value="SHORT-CHAIN DEHYDROGENASES/REDUCTASES FAMILY MEMBER"/>
    <property type="match status" value="1"/>
</dbReference>
<comment type="similarity">
    <text evidence="1">Belongs to the short-chain dehydrogenases/reductases (SDR) family.</text>
</comment>
<dbReference type="FunFam" id="3.40.50.720:FF:000084">
    <property type="entry name" value="Short-chain dehydrogenase reductase"/>
    <property type="match status" value="1"/>
</dbReference>
<keyword evidence="2" id="KW-0521">NADP</keyword>
<dbReference type="GO" id="GO:0006633">
    <property type="term" value="P:fatty acid biosynthetic process"/>
    <property type="evidence" value="ECO:0007669"/>
    <property type="project" value="TreeGrafter"/>
</dbReference>
<protein>
    <submittedName>
        <fullName evidence="4">NAD(P)-binding protein</fullName>
    </submittedName>
</protein>
<accession>A0A066VFJ9</accession>
<evidence type="ECO:0000313" key="4">
    <source>
        <dbReference type="EMBL" id="KDN40512.1"/>
    </source>
</evidence>
<dbReference type="GeneID" id="25267062"/>
<comment type="caution">
    <text evidence="4">The sequence shown here is derived from an EMBL/GenBank/DDBJ whole genome shotgun (WGS) entry which is preliminary data.</text>
</comment>
<gene>
    <name evidence="4" type="ORF">K437DRAFT_291506</name>
</gene>
<dbReference type="InParanoid" id="A0A066VFJ9"/>
<dbReference type="PRINTS" id="PR00080">
    <property type="entry name" value="SDRFAMILY"/>
</dbReference>
<dbReference type="GO" id="GO:0016616">
    <property type="term" value="F:oxidoreductase activity, acting on the CH-OH group of donors, NAD or NADP as acceptor"/>
    <property type="evidence" value="ECO:0007669"/>
    <property type="project" value="TreeGrafter"/>
</dbReference>
<dbReference type="PRINTS" id="PR00081">
    <property type="entry name" value="GDHRDH"/>
</dbReference>
<dbReference type="InterPro" id="IPR020904">
    <property type="entry name" value="Sc_DH/Rdtase_CS"/>
</dbReference>
<dbReference type="EMBL" id="JMSN01000090">
    <property type="protein sequence ID" value="KDN40512.1"/>
    <property type="molecule type" value="Genomic_DNA"/>
</dbReference>
<proteinExistence type="inferred from homology"/>
<dbReference type="OMA" id="HGNAGQI"/>
<dbReference type="SUPFAM" id="SSF51735">
    <property type="entry name" value="NAD(P)-binding Rossmann-fold domains"/>
    <property type="match status" value="1"/>
</dbReference>
<keyword evidence="3" id="KW-0560">Oxidoreductase</keyword>
<dbReference type="InterPro" id="IPR036291">
    <property type="entry name" value="NAD(P)-bd_dom_sf"/>
</dbReference>
<dbReference type="HOGENOM" id="CLU_010194_1_3_1"/>
<organism evidence="4 5">
    <name type="scientific">Tilletiaria anomala (strain ATCC 24038 / CBS 436.72 / UBC 951)</name>
    <dbReference type="NCBI Taxonomy" id="1037660"/>
    <lineage>
        <taxon>Eukaryota</taxon>
        <taxon>Fungi</taxon>
        <taxon>Dikarya</taxon>
        <taxon>Basidiomycota</taxon>
        <taxon>Ustilaginomycotina</taxon>
        <taxon>Exobasidiomycetes</taxon>
        <taxon>Georgefischeriales</taxon>
        <taxon>Tilletiariaceae</taxon>
        <taxon>Tilletiaria</taxon>
    </lineage>
</organism>
<dbReference type="Proteomes" id="UP000027361">
    <property type="component" value="Unassembled WGS sequence"/>
</dbReference>
<dbReference type="RefSeq" id="XP_013241410.1">
    <property type="nucleotide sequence ID" value="XM_013385956.1"/>
</dbReference>
<dbReference type="Pfam" id="PF13561">
    <property type="entry name" value="adh_short_C2"/>
    <property type="match status" value="1"/>
</dbReference>
<reference evidence="4 5" key="1">
    <citation type="submission" date="2014-05" db="EMBL/GenBank/DDBJ databases">
        <title>Draft genome sequence of a rare smut relative, Tilletiaria anomala UBC 951.</title>
        <authorList>
            <consortium name="DOE Joint Genome Institute"/>
            <person name="Toome M."/>
            <person name="Kuo A."/>
            <person name="Henrissat B."/>
            <person name="Lipzen A."/>
            <person name="Tritt A."/>
            <person name="Yoshinaga Y."/>
            <person name="Zane M."/>
            <person name="Barry K."/>
            <person name="Grigoriev I.V."/>
            <person name="Spatafora J.W."/>
            <person name="Aimea M.C."/>
        </authorList>
    </citation>
    <scope>NUCLEOTIDE SEQUENCE [LARGE SCALE GENOMIC DNA]</scope>
    <source>
        <strain evidence="4 5">UBC 951</strain>
    </source>
</reference>
<dbReference type="GO" id="GO:0048038">
    <property type="term" value="F:quinone binding"/>
    <property type="evidence" value="ECO:0007669"/>
    <property type="project" value="TreeGrafter"/>
</dbReference>
<name>A0A066VFJ9_TILAU</name>
<dbReference type="PANTHER" id="PTHR42760:SF133">
    <property type="entry name" value="3-OXOACYL-[ACYL-CARRIER-PROTEIN] REDUCTASE"/>
    <property type="match status" value="1"/>
</dbReference>
<dbReference type="PROSITE" id="PS00061">
    <property type="entry name" value="ADH_SHORT"/>
    <property type="match status" value="1"/>
</dbReference>
<dbReference type="AlphaFoldDB" id="A0A066VFJ9"/>
<keyword evidence="5" id="KW-1185">Reference proteome</keyword>
<evidence type="ECO:0000256" key="1">
    <source>
        <dbReference type="ARBA" id="ARBA00006484"/>
    </source>
</evidence>
<dbReference type="Gene3D" id="3.40.50.720">
    <property type="entry name" value="NAD(P)-binding Rossmann-like Domain"/>
    <property type="match status" value="1"/>
</dbReference>
<evidence type="ECO:0000256" key="3">
    <source>
        <dbReference type="ARBA" id="ARBA00023002"/>
    </source>
</evidence>
<sequence length="295" mass="30681">MSGAQARVSQLKNQLGVFGSGVGPGQLLKGEVTIITGAGNGIGKMAAIIAGAHGAHVVVSDLDPQKTQETVDTIKNNGGSAIGVPGDVTAKDFGETVVKATIDAYGKINHIVNNAGFTADKMLHTMSDDIWNLILDVHCTAPFRIVRAAAPHLRLKDPEKHENRCIINISSTSGIHGNAGQINYSAAKAAVTGMTKTICKELGPFNVRCNCIAYGSIDTRLTQAKEDGASITVIGQKIALGIPASMRANPQANNDVPLRRQGNAEEAAAAIVMLLSPLSSYISGHTLEVTGGRGI</sequence>
<evidence type="ECO:0000313" key="5">
    <source>
        <dbReference type="Proteomes" id="UP000027361"/>
    </source>
</evidence>
<dbReference type="OrthoDB" id="1393670at2759"/>
<evidence type="ECO:0000256" key="2">
    <source>
        <dbReference type="ARBA" id="ARBA00022857"/>
    </source>
</evidence>